<keyword evidence="4" id="KW-0813">Transport</keyword>
<keyword evidence="6 8" id="KW-0175">Coiled coil</keyword>
<dbReference type="PANTHER" id="PTHR15726:SF7">
    <property type="entry name" value="NUCLEAR FALLOUT, ISOFORM J"/>
    <property type="match status" value="1"/>
</dbReference>
<dbReference type="PROSITE" id="PS51511">
    <property type="entry name" value="FIP_RBD"/>
    <property type="match status" value="1"/>
</dbReference>
<evidence type="ECO:0000259" key="9">
    <source>
        <dbReference type="PROSITE" id="PS51511"/>
    </source>
</evidence>
<evidence type="ECO:0000256" key="1">
    <source>
        <dbReference type="ARBA" id="ARBA00004214"/>
    </source>
</evidence>
<dbReference type="AlphaFoldDB" id="A0A7R9J0D0"/>
<keyword evidence="5" id="KW-0967">Endosome</keyword>
<dbReference type="GO" id="GO:0055038">
    <property type="term" value="C:recycling endosome membrane"/>
    <property type="evidence" value="ECO:0007669"/>
    <property type="project" value="UniProtKB-SubCell"/>
</dbReference>
<dbReference type="GO" id="GO:0032154">
    <property type="term" value="C:cleavage furrow"/>
    <property type="evidence" value="ECO:0007669"/>
    <property type="project" value="UniProtKB-SubCell"/>
</dbReference>
<reference evidence="10" key="1">
    <citation type="submission" date="2020-11" db="EMBL/GenBank/DDBJ databases">
        <authorList>
            <person name="Tran Van P."/>
        </authorList>
    </citation>
    <scope>NUCLEOTIDE SEQUENCE</scope>
</reference>
<comment type="subcellular location">
    <subcellularLocation>
        <location evidence="2">Cleavage furrow</location>
    </subcellularLocation>
    <subcellularLocation>
        <location evidence="1">Midbody</location>
    </subcellularLocation>
    <subcellularLocation>
        <location evidence="3">Recycling endosome membrane</location>
        <topology evidence="3">Peripheral membrane protein</topology>
    </subcellularLocation>
</comment>
<evidence type="ECO:0000256" key="5">
    <source>
        <dbReference type="ARBA" id="ARBA00022753"/>
    </source>
</evidence>
<dbReference type="InterPro" id="IPR051977">
    <property type="entry name" value="Rab11-interacting_regulator"/>
</dbReference>
<dbReference type="Pfam" id="PF25450">
    <property type="entry name" value="Rab11-FIP3"/>
    <property type="match status" value="1"/>
</dbReference>
<keyword evidence="7" id="KW-0472">Membrane</keyword>
<evidence type="ECO:0000256" key="2">
    <source>
        <dbReference type="ARBA" id="ARBA00004626"/>
    </source>
</evidence>
<name>A0A7R9J0D0_TIMCA</name>
<gene>
    <name evidence="10" type="ORF">TCMB3V08_LOCUS2715</name>
</gene>
<evidence type="ECO:0000256" key="3">
    <source>
        <dbReference type="ARBA" id="ARBA00004654"/>
    </source>
</evidence>
<protein>
    <submittedName>
        <fullName evidence="10">(California timema) hypothetical protein</fullName>
    </submittedName>
</protein>
<feature type="domain" description="FIP-RBD" evidence="9">
    <location>
        <begin position="370"/>
        <end position="432"/>
    </location>
</feature>
<dbReference type="Pfam" id="PF09457">
    <property type="entry name" value="RBD-FIP"/>
    <property type="match status" value="1"/>
</dbReference>
<dbReference type="EMBL" id="OE179876">
    <property type="protein sequence ID" value="CAD7569999.1"/>
    <property type="molecule type" value="Genomic_DNA"/>
</dbReference>
<dbReference type="InterPro" id="IPR037245">
    <property type="entry name" value="FIP-RBD_C_sf"/>
</dbReference>
<evidence type="ECO:0000256" key="6">
    <source>
        <dbReference type="ARBA" id="ARBA00023054"/>
    </source>
</evidence>
<accession>A0A7R9J0D0</accession>
<dbReference type="GO" id="GO:0032465">
    <property type="term" value="P:regulation of cytokinesis"/>
    <property type="evidence" value="ECO:0007669"/>
    <property type="project" value="TreeGrafter"/>
</dbReference>
<dbReference type="GO" id="GO:0032456">
    <property type="term" value="P:endocytic recycling"/>
    <property type="evidence" value="ECO:0007669"/>
    <property type="project" value="TreeGrafter"/>
</dbReference>
<evidence type="ECO:0000256" key="4">
    <source>
        <dbReference type="ARBA" id="ARBA00022448"/>
    </source>
</evidence>
<dbReference type="GO" id="GO:0030496">
    <property type="term" value="C:midbody"/>
    <property type="evidence" value="ECO:0007669"/>
    <property type="project" value="UniProtKB-SubCell"/>
</dbReference>
<dbReference type="FunFam" id="1.20.5.2440:FF:000003">
    <property type="entry name" value="Nuclear fallout, isoform D"/>
    <property type="match status" value="1"/>
</dbReference>
<feature type="coiled-coil region" evidence="8">
    <location>
        <begin position="132"/>
        <end position="353"/>
    </location>
</feature>
<organism evidence="10">
    <name type="scientific">Timema californicum</name>
    <name type="common">California timema</name>
    <name type="synonym">Walking stick</name>
    <dbReference type="NCBI Taxonomy" id="61474"/>
    <lineage>
        <taxon>Eukaryota</taxon>
        <taxon>Metazoa</taxon>
        <taxon>Ecdysozoa</taxon>
        <taxon>Arthropoda</taxon>
        <taxon>Hexapoda</taxon>
        <taxon>Insecta</taxon>
        <taxon>Pterygota</taxon>
        <taxon>Neoptera</taxon>
        <taxon>Polyneoptera</taxon>
        <taxon>Phasmatodea</taxon>
        <taxon>Timematodea</taxon>
        <taxon>Timematoidea</taxon>
        <taxon>Timematidae</taxon>
        <taxon>Timema</taxon>
    </lineage>
</organism>
<evidence type="ECO:0000256" key="7">
    <source>
        <dbReference type="ARBA" id="ARBA00023136"/>
    </source>
</evidence>
<dbReference type="PANTHER" id="PTHR15726">
    <property type="entry name" value="RAB11-FAMILY INTERACTING PROTEIN"/>
    <property type="match status" value="1"/>
</dbReference>
<sequence length="434" mass="49846">MHPHLRGDRWVSGFPRSGDGVGVGLVREDMSCSEDGEQELDLDLWEGQFEFVGSGWGEEEGQGATPPPYHTPHLAHQLNGVKKSPAHVWCEDLTEQVTFLKFPLEGGGSATPPGRYDSPIRPPFGKPTWAPLRRANVKVQMLQQQVSCLADNQTNTDDRYTRAKQDSAALQARVHMLEEQLREAELRAEERLEEEQRRNRELMVRVEREKQLQIENCNIRLQTLELEGASMRDETSRLRSQVERLRYEKAMVEEKLEEAEIKIATFQVENKELRELERRIREDTSRDRKADVQLVEEMSRELEQLKAERGAGTSDDLNLTSRIRELQSQIDSLRHQNKSLQEANEELQAQMLTRSVEEGRNLLTGVNASHSLAAEFEAMTQSELRDAQDEVALEKMRTALKEQQEVNSQLRCYIDGILLNIVDNYPQLLEVKTH</sequence>
<dbReference type="SUPFAM" id="SSF144270">
    <property type="entry name" value="Eferin C-derminal domain-like"/>
    <property type="match status" value="1"/>
</dbReference>
<evidence type="ECO:0000313" key="10">
    <source>
        <dbReference type="EMBL" id="CAD7569999.1"/>
    </source>
</evidence>
<evidence type="ECO:0000256" key="8">
    <source>
        <dbReference type="SAM" id="Coils"/>
    </source>
</evidence>
<proteinExistence type="predicted"/>
<dbReference type="InterPro" id="IPR019018">
    <property type="entry name" value="Rab-bd_FIP-RBD"/>
</dbReference>
<dbReference type="InterPro" id="IPR057316">
    <property type="entry name" value="Rab11-FIP3/4_dom"/>
</dbReference>
<dbReference type="Gene3D" id="1.20.5.2440">
    <property type="match status" value="1"/>
</dbReference>
<dbReference type="GO" id="GO:0030139">
    <property type="term" value="C:endocytic vesicle"/>
    <property type="evidence" value="ECO:0007669"/>
    <property type="project" value="TreeGrafter"/>
</dbReference>